<dbReference type="RefSeq" id="WP_203822747.1">
    <property type="nucleotide sequence ID" value="NZ_BAAABP010000059.1"/>
</dbReference>
<dbReference type="InterPro" id="IPR015856">
    <property type="entry name" value="ABC_transpr_CbiO/EcfA_su"/>
</dbReference>
<dbReference type="Proteomes" id="UP000598174">
    <property type="component" value="Unassembled WGS sequence"/>
</dbReference>
<dbReference type="SMART" id="SM00382">
    <property type="entry name" value="AAA"/>
    <property type="match status" value="1"/>
</dbReference>
<evidence type="ECO:0000259" key="11">
    <source>
        <dbReference type="PROSITE" id="PS50893"/>
    </source>
</evidence>
<protein>
    <recommendedName>
        <fullName evidence="10">ABC transporter ATP-binding protein</fullName>
    </recommendedName>
</protein>
<evidence type="ECO:0000256" key="4">
    <source>
        <dbReference type="ARBA" id="ARBA00022475"/>
    </source>
</evidence>
<evidence type="ECO:0000256" key="3">
    <source>
        <dbReference type="ARBA" id="ARBA00022448"/>
    </source>
</evidence>
<evidence type="ECO:0000256" key="8">
    <source>
        <dbReference type="ARBA" id="ARBA00023136"/>
    </source>
</evidence>
<dbReference type="Pfam" id="PF00005">
    <property type="entry name" value="ABC_tran"/>
    <property type="match status" value="1"/>
</dbReference>
<dbReference type="AlphaFoldDB" id="A0A919J7R4"/>
<name>A0A919J7R4_9ACTN</name>
<dbReference type="InterPro" id="IPR005876">
    <property type="entry name" value="Co_trans_ATP-bd"/>
</dbReference>
<dbReference type="PROSITE" id="PS00211">
    <property type="entry name" value="ABC_TRANSPORTER_1"/>
    <property type="match status" value="1"/>
</dbReference>
<dbReference type="PANTHER" id="PTHR43553:SF24">
    <property type="entry name" value="ENERGY-COUPLING FACTOR TRANSPORTER ATP-BINDING PROTEIN ECFA1"/>
    <property type="match status" value="1"/>
</dbReference>
<evidence type="ECO:0000256" key="5">
    <source>
        <dbReference type="ARBA" id="ARBA00022741"/>
    </source>
</evidence>
<comment type="subcellular location">
    <subcellularLocation>
        <location evidence="1 10">Cell membrane</location>
        <topology evidence="1 10">Peripheral membrane protein</topology>
    </subcellularLocation>
</comment>
<sequence>MTPTLRIAGLHFSYPDGTVTLRGVDLSVAAGERVALLGPNGAGKTTLVLHLNGILHGGAGTVEVAGMRVDPADRAGLGEIRRRVGIVFQDPDDQLFMPTVAEDVAFGPANLGLRGEELRNRVAEALTAVGMGAFGERAPQHLSFGQRRRVAVATVLAMRPEVLVLDEPSSNLDPASRRELYEILTGLPITILMVTHDLPYAMQLCSRSVILDEGRIAADGPTPDLLADPALLEKHRLELPFGFHPAHPSS</sequence>
<reference evidence="12" key="1">
    <citation type="submission" date="2021-01" db="EMBL/GenBank/DDBJ databases">
        <title>Whole genome shotgun sequence of Actinoplanes ferrugineus NBRC 15555.</title>
        <authorList>
            <person name="Komaki H."/>
            <person name="Tamura T."/>
        </authorList>
    </citation>
    <scope>NUCLEOTIDE SEQUENCE</scope>
    <source>
        <strain evidence="12">NBRC 15555</strain>
    </source>
</reference>
<keyword evidence="13" id="KW-1185">Reference proteome</keyword>
<evidence type="ECO:0000256" key="7">
    <source>
        <dbReference type="ARBA" id="ARBA00022967"/>
    </source>
</evidence>
<evidence type="ECO:0000256" key="9">
    <source>
        <dbReference type="ARBA" id="ARBA00025157"/>
    </source>
</evidence>
<gene>
    <name evidence="12" type="ORF">Afe05nite_82460</name>
</gene>
<comment type="similarity">
    <text evidence="2 10">Belongs to the ABC transporter superfamily.</text>
</comment>
<dbReference type="FunFam" id="3.40.50.300:FF:000224">
    <property type="entry name" value="Energy-coupling factor transporter ATP-binding protein EcfA"/>
    <property type="match status" value="1"/>
</dbReference>
<dbReference type="InterPro" id="IPR003439">
    <property type="entry name" value="ABC_transporter-like_ATP-bd"/>
</dbReference>
<evidence type="ECO:0000256" key="10">
    <source>
        <dbReference type="RuleBase" id="RU364103"/>
    </source>
</evidence>
<dbReference type="SUPFAM" id="SSF52540">
    <property type="entry name" value="P-loop containing nucleoside triphosphate hydrolases"/>
    <property type="match status" value="1"/>
</dbReference>
<dbReference type="InterPro" id="IPR027417">
    <property type="entry name" value="P-loop_NTPase"/>
</dbReference>
<evidence type="ECO:0000256" key="2">
    <source>
        <dbReference type="ARBA" id="ARBA00005417"/>
    </source>
</evidence>
<dbReference type="PROSITE" id="PS50893">
    <property type="entry name" value="ABC_TRANSPORTER_2"/>
    <property type="match status" value="1"/>
</dbReference>
<dbReference type="GO" id="GO:0005524">
    <property type="term" value="F:ATP binding"/>
    <property type="evidence" value="ECO:0007669"/>
    <property type="project" value="UniProtKB-UniRule"/>
</dbReference>
<evidence type="ECO:0000256" key="6">
    <source>
        <dbReference type="ARBA" id="ARBA00022840"/>
    </source>
</evidence>
<keyword evidence="5 10" id="KW-0547">Nucleotide-binding</keyword>
<evidence type="ECO:0000256" key="1">
    <source>
        <dbReference type="ARBA" id="ARBA00004202"/>
    </source>
</evidence>
<dbReference type="GO" id="GO:0016887">
    <property type="term" value="F:ATP hydrolysis activity"/>
    <property type="evidence" value="ECO:0007669"/>
    <property type="project" value="InterPro"/>
</dbReference>
<dbReference type="EMBL" id="BOMM01000085">
    <property type="protein sequence ID" value="GIE16406.1"/>
    <property type="molecule type" value="Genomic_DNA"/>
</dbReference>
<dbReference type="GO" id="GO:0043190">
    <property type="term" value="C:ATP-binding cassette (ABC) transporter complex"/>
    <property type="evidence" value="ECO:0007669"/>
    <property type="project" value="TreeGrafter"/>
</dbReference>
<dbReference type="CDD" id="cd03225">
    <property type="entry name" value="ABC_cobalt_CbiO_domain1"/>
    <property type="match status" value="1"/>
</dbReference>
<keyword evidence="4 10" id="KW-1003">Cell membrane</keyword>
<accession>A0A919J7R4</accession>
<comment type="function">
    <text evidence="10">Part of an ABC transporter complex. Responsible for energy coupling to the transport system.</text>
</comment>
<keyword evidence="3 10" id="KW-0813">Transport</keyword>
<dbReference type="NCBIfam" id="TIGR01166">
    <property type="entry name" value="cbiO"/>
    <property type="match status" value="1"/>
</dbReference>
<dbReference type="GO" id="GO:0042626">
    <property type="term" value="F:ATPase-coupled transmembrane transporter activity"/>
    <property type="evidence" value="ECO:0007669"/>
    <property type="project" value="TreeGrafter"/>
</dbReference>
<keyword evidence="6 10" id="KW-0067">ATP-binding</keyword>
<keyword evidence="8 10" id="KW-0472">Membrane</keyword>
<dbReference type="InterPro" id="IPR017871">
    <property type="entry name" value="ABC_transporter-like_CS"/>
</dbReference>
<organism evidence="12 13">
    <name type="scientific">Paractinoplanes ferrugineus</name>
    <dbReference type="NCBI Taxonomy" id="113564"/>
    <lineage>
        <taxon>Bacteria</taxon>
        <taxon>Bacillati</taxon>
        <taxon>Actinomycetota</taxon>
        <taxon>Actinomycetes</taxon>
        <taxon>Micromonosporales</taxon>
        <taxon>Micromonosporaceae</taxon>
        <taxon>Paractinoplanes</taxon>
    </lineage>
</organism>
<comment type="caution">
    <text evidence="12">The sequence shown here is derived from an EMBL/GenBank/DDBJ whole genome shotgun (WGS) entry which is preliminary data.</text>
</comment>
<dbReference type="InterPro" id="IPR003593">
    <property type="entry name" value="AAA+_ATPase"/>
</dbReference>
<evidence type="ECO:0000313" key="13">
    <source>
        <dbReference type="Proteomes" id="UP000598174"/>
    </source>
</evidence>
<dbReference type="GO" id="GO:0006824">
    <property type="term" value="P:cobalt ion transport"/>
    <property type="evidence" value="ECO:0007669"/>
    <property type="project" value="InterPro"/>
</dbReference>
<keyword evidence="7" id="KW-1278">Translocase</keyword>
<evidence type="ECO:0000313" key="12">
    <source>
        <dbReference type="EMBL" id="GIE16406.1"/>
    </source>
</evidence>
<proteinExistence type="inferred from homology"/>
<dbReference type="PANTHER" id="PTHR43553">
    <property type="entry name" value="HEAVY METAL TRANSPORTER"/>
    <property type="match status" value="1"/>
</dbReference>
<dbReference type="Gene3D" id="3.40.50.300">
    <property type="entry name" value="P-loop containing nucleotide triphosphate hydrolases"/>
    <property type="match status" value="1"/>
</dbReference>
<comment type="function">
    <text evidence="9">Probably part of an ABC transporter complex. Responsible for energy coupling to the transport system.</text>
</comment>
<feature type="domain" description="ABC transporter" evidence="11">
    <location>
        <begin position="5"/>
        <end position="238"/>
    </location>
</feature>
<dbReference type="InterPro" id="IPR050095">
    <property type="entry name" value="ECF_ABC_transporter_ATP-bd"/>
</dbReference>